<feature type="region of interest" description="Disordered" evidence="1">
    <location>
        <begin position="1"/>
        <end position="94"/>
    </location>
</feature>
<dbReference type="EMBL" id="JASPKY010000296">
    <property type="protein sequence ID" value="KAK9710255.1"/>
    <property type="molecule type" value="Genomic_DNA"/>
</dbReference>
<organism evidence="2 3">
    <name type="scientific">Popillia japonica</name>
    <name type="common">Japanese beetle</name>
    <dbReference type="NCBI Taxonomy" id="7064"/>
    <lineage>
        <taxon>Eukaryota</taxon>
        <taxon>Metazoa</taxon>
        <taxon>Ecdysozoa</taxon>
        <taxon>Arthropoda</taxon>
        <taxon>Hexapoda</taxon>
        <taxon>Insecta</taxon>
        <taxon>Pterygota</taxon>
        <taxon>Neoptera</taxon>
        <taxon>Endopterygota</taxon>
        <taxon>Coleoptera</taxon>
        <taxon>Polyphaga</taxon>
        <taxon>Scarabaeiformia</taxon>
        <taxon>Scarabaeidae</taxon>
        <taxon>Rutelinae</taxon>
        <taxon>Popillia</taxon>
    </lineage>
</organism>
<feature type="compositionally biased region" description="Basic and acidic residues" evidence="1">
    <location>
        <begin position="64"/>
        <end position="87"/>
    </location>
</feature>
<keyword evidence="3" id="KW-1185">Reference proteome</keyword>
<evidence type="ECO:0000256" key="1">
    <source>
        <dbReference type="SAM" id="MobiDB-lite"/>
    </source>
</evidence>
<feature type="compositionally biased region" description="Basic and acidic residues" evidence="1">
    <location>
        <begin position="34"/>
        <end position="43"/>
    </location>
</feature>
<gene>
    <name evidence="2" type="ORF">QE152_g26116</name>
</gene>
<evidence type="ECO:0000313" key="3">
    <source>
        <dbReference type="Proteomes" id="UP001458880"/>
    </source>
</evidence>
<comment type="caution">
    <text evidence="2">The sequence shown here is derived from an EMBL/GenBank/DDBJ whole genome shotgun (WGS) entry which is preliminary data.</text>
</comment>
<accession>A0AAW1JXR8</accession>
<proteinExistence type="predicted"/>
<dbReference type="Proteomes" id="UP001458880">
    <property type="component" value="Unassembled WGS sequence"/>
</dbReference>
<sequence length="94" mass="10283">MYKSLQAIQPQRECAFSPSPRKYVPRGSTSPRECGPERVRSRESAAPGPQGVRSSESAAPIERSPSKYDRRPGGDRPAGRGKEDESTRPGATQR</sequence>
<protein>
    <submittedName>
        <fullName evidence="2">Uncharacterized protein</fullName>
    </submittedName>
</protein>
<name>A0AAW1JXR8_POPJA</name>
<dbReference type="AlphaFoldDB" id="A0AAW1JXR8"/>
<reference evidence="2 3" key="1">
    <citation type="journal article" date="2024" name="BMC Genomics">
        <title>De novo assembly and annotation of Popillia japonica's genome with initial clues to its potential as an invasive pest.</title>
        <authorList>
            <person name="Cucini C."/>
            <person name="Boschi S."/>
            <person name="Funari R."/>
            <person name="Cardaioli E."/>
            <person name="Iannotti N."/>
            <person name="Marturano G."/>
            <person name="Paoli F."/>
            <person name="Bruttini M."/>
            <person name="Carapelli A."/>
            <person name="Frati F."/>
            <person name="Nardi F."/>
        </authorList>
    </citation>
    <scope>NUCLEOTIDE SEQUENCE [LARGE SCALE GENOMIC DNA]</scope>
    <source>
        <strain evidence="2">DMR45628</strain>
    </source>
</reference>
<evidence type="ECO:0000313" key="2">
    <source>
        <dbReference type="EMBL" id="KAK9710255.1"/>
    </source>
</evidence>